<evidence type="ECO:0000313" key="2">
    <source>
        <dbReference type="EMBL" id="KAF5763269.1"/>
    </source>
</evidence>
<dbReference type="PANTHER" id="PTHR42826">
    <property type="entry name" value="DICARBOXYLATE TRANSPORTER 2.1, CHLOROPLASTIC"/>
    <property type="match status" value="1"/>
</dbReference>
<accession>A0A9K3H3D1</accession>
<dbReference type="Gramene" id="mRNA:HanXRQr2_Chr15g0678311">
    <property type="protein sequence ID" value="mRNA:HanXRQr2_Chr15g0678311"/>
    <property type="gene ID" value="HanXRQr2_Chr15g0678311"/>
</dbReference>
<comment type="caution">
    <text evidence="2">The sequence shown here is derived from an EMBL/GenBank/DDBJ whole genome shotgun (WGS) entry which is preliminary data.</text>
</comment>
<reference evidence="2" key="2">
    <citation type="submission" date="2020-06" db="EMBL/GenBank/DDBJ databases">
        <title>Helianthus annuus Genome sequencing and assembly Release 2.</title>
        <authorList>
            <person name="Gouzy J."/>
            <person name="Langlade N."/>
            <person name="Munos S."/>
        </authorList>
    </citation>
    <scope>NUCLEOTIDE SEQUENCE</scope>
    <source>
        <tissue evidence="2">Leaves</tissue>
    </source>
</reference>
<organism evidence="2 3">
    <name type="scientific">Helianthus annuus</name>
    <name type="common">Common sunflower</name>
    <dbReference type="NCBI Taxonomy" id="4232"/>
    <lineage>
        <taxon>Eukaryota</taxon>
        <taxon>Viridiplantae</taxon>
        <taxon>Streptophyta</taxon>
        <taxon>Embryophyta</taxon>
        <taxon>Tracheophyta</taxon>
        <taxon>Spermatophyta</taxon>
        <taxon>Magnoliopsida</taxon>
        <taxon>eudicotyledons</taxon>
        <taxon>Gunneridae</taxon>
        <taxon>Pentapetalae</taxon>
        <taxon>asterids</taxon>
        <taxon>campanulids</taxon>
        <taxon>Asterales</taxon>
        <taxon>Asteraceae</taxon>
        <taxon>Asteroideae</taxon>
        <taxon>Heliantheae alliance</taxon>
        <taxon>Heliantheae</taxon>
        <taxon>Helianthus</taxon>
    </lineage>
</organism>
<keyword evidence="1" id="KW-0812">Transmembrane</keyword>
<dbReference type="EMBL" id="MNCJ02000330">
    <property type="protein sequence ID" value="KAF5763269.1"/>
    <property type="molecule type" value="Genomic_DNA"/>
</dbReference>
<evidence type="ECO:0000256" key="1">
    <source>
        <dbReference type="SAM" id="Phobius"/>
    </source>
</evidence>
<feature type="transmembrane region" description="Helical" evidence="1">
    <location>
        <begin position="27"/>
        <end position="48"/>
    </location>
</feature>
<keyword evidence="1" id="KW-1133">Transmembrane helix</keyword>
<dbReference type="AlphaFoldDB" id="A0A9K3H3D1"/>
<sequence length="116" mass="13524">MADQLNVQGVIPWFSRRVGNFMKSLAIIWYIELLILQTMYFFIHYLIVGQTIHNGSLYQAFLKMHLTAKFPRTLSTLLSAFNTDLFVHLPITTVVMQQYIMELVMLNFGISLSLEY</sequence>
<gene>
    <name evidence="2" type="ORF">HanXRQr2_Chr15g0678311</name>
</gene>
<keyword evidence="1" id="KW-0472">Membrane</keyword>
<evidence type="ECO:0000313" key="3">
    <source>
        <dbReference type="Proteomes" id="UP000215914"/>
    </source>
</evidence>
<reference evidence="2" key="1">
    <citation type="journal article" date="2017" name="Nature">
        <title>The sunflower genome provides insights into oil metabolism, flowering and Asterid evolution.</title>
        <authorList>
            <person name="Badouin H."/>
            <person name="Gouzy J."/>
            <person name="Grassa C.J."/>
            <person name="Murat F."/>
            <person name="Staton S.E."/>
            <person name="Cottret L."/>
            <person name="Lelandais-Briere C."/>
            <person name="Owens G.L."/>
            <person name="Carrere S."/>
            <person name="Mayjonade B."/>
            <person name="Legrand L."/>
            <person name="Gill N."/>
            <person name="Kane N.C."/>
            <person name="Bowers J.E."/>
            <person name="Hubner S."/>
            <person name="Bellec A."/>
            <person name="Berard A."/>
            <person name="Berges H."/>
            <person name="Blanchet N."/>
            <person name="Boniface M.C."/>
            <person name="Brunel D."/>
            <person name="Catrice O."/>
            <person name="Chaidir N."/>
            <person name="Claudel C."/>
            <person name="Donnadieu C."/>
            <person name="Faraut T."/>
            <person name="Fievet G."/>
            <person name="Helmstetter N."/>
            <person name="King M."/>
            <person name="Knapp S.J."/>
            <person name="Lai Z."/>
            <person name="Le Paslier M.C."/>
            <person name="Lippi Y."/>
            <person name="Lorenzon L."/>
            <person name="Mandel J.R."/>
            <person name="Marage G."/>
            <person name="Marchand G."/>
            <person name="Marquand E."/>
            <person name="Bret-Mestries E."/>
            <person name="Morien E."/>
            <person name="Nambeesan S."/>
            <person name="Nguyen T."/>
            <person name="Pegot-Espagnet P."/>
            <person name="Pouilly N."/>
            <person name="Raftis F."/>
            <person name="Sallet E."/>
            <person name="Schiex T."/>
            <person name="Thomas J."/>
            <person name="Vandecasteele C."/>
            <person name="Vares D."/>
            <person name="Vear F."/>
            <person name="Vautrin S."/>
            <person name="Crespi M."/>
            <person name="Mangin B."/>
            <person name="Burke J.M."/>
            <person name="Salse J."/>
            <person name="Munos S."/>
            <person name="Vincourt P."/>
            <person name="Rieseberg L.H."/>
            <person name="Langlade N.B."/>
        </authorList>
    </citation>
    <scope>NUCLEOTIDE SEQUENCE</scope>
    <source>
        <tissue evidence="2">Leaves</tissue>
    </source>
</reference>
<name>A0A9K3H3D1_HELAN</name>
<dbReference type="InterPro" id="IPR030676">
    <property type="entry name" value="CitT-rel"/>
</dbReference>
<protein>
    <submittedName>
        <fullName evidence="2">Uncharacterized protein</fullName>
    </submittedName>
</protein>
<dbReference type="Proteomes" id="UP000215914">
    <property type="component" value="Unassembled WGS sequence"/>
</dbReference>
<keyword evidence="3" id="KW-1185">Reference proteome</keyword>
<proteinExistence type="predicted"/>